<feature type="region of interest" description="Disordered" evidence="1">
    <location>
        <begin position="42"/>
        <end position="62"/>
    </location>
</feature>
<dbReference type="Proteomes" id="UP000076502">
    <property type="component" value="Unassembled WGS sequence"/>
</dbReference>
<reference evidence="2 3" key="1">
    <citation type="submission" date="2015-07" db="EMBL/GenBank/DDBJ databases">
        <title>The genome of Dufourea novaeangliae.</title>
        <authorList>
            <person name="Pan H."/>
            <person name="Kapheim K."/>
        </authorList>
    </citation>
    <scope>NUCLEOTIDE SEQUENCE [LARGE SCALE GENOMIC DNA]</scope>
    <source>
        <strain evidence="2">0120121106</strain>
        <tissue evidence="2">Whole body</tissue>
    </source>
</reference>
<evidence type="ECO:0000313" key="2">
    <source>
        <dbReference type="EMBL" id="KZC07517.1"/>
    </source>
</evidence>
<accession>A0A154P6M0</accession>
<organism evidence="2 3">
    <name type="scientific">Dufourea novaeangliae</name>
    <name type="common">Sweat bee</name>
    <dbReference type="NCBI Taxonomy" id="178035"/>
    <lineage>
        <taxon>Eukaryota</taxon>
        <taxon>Metazoa</taxon>
        <taxon>Ecdysozoa</taxon>
        <taxon>Arthropoda</taxon>
        <taxon>Hexapoda</taxon>
        <taxon>Insecta</taxon>
        <taxon>Pterygota</taxon>
        <taxon>Neoptera</taxon>
        <taxon>Endopterygota</taxon>
        <taxon>Hymenoptera</taxon>
        <taxon>Apocrita</taxon>
        <taxon>Aculeata</taxon>
        <taxon>Apoidea</taxon>
        <taxon>Anthophila</taxon>
        <taxon>Halictidae</taxon>
        <taxon>Rophitinae</taxon>
        <taxon>Dufourea</taxon>
    </lineage>
</organism>
<keyword evidence="3" id="KW-1185">Reference proteome</keyword>
<feature type="region of interest" description="Disordered" evidence="1">
    <location>
        <begin position="112"/>
        <end position="136"/>
    </location>
</feature>
<gene>
    <name evidence="2" type="ORF">WN55_08288</name>
</gene>
<dbReference type="EMBL" id="KQ434827">
    <property type="protein sequence ID" value="KZC07517.1"/>
    <property type="molecule type" value="Genomic_DNA"/>
</dbReference>
<proteinExistence type="predicted"/>
<evidence type="ECO:0000313" key="3">
    <source>
        <dbReference type="Proteomes" id="UP000076502"/>
    </source>
</evidence>
<protein>
    <submittedName>
        <fullName evidence="2">Uncharacterized protein</fullName>
    </submittedName>
</protein>
<sequence length="276" mass="30640">MKYYLLSKVVFSYKYTQLVISNKVSIHSTLFEPSFPNKTFIPSPTSVSTRPPLTSGYHRSNGKQNKDYIRGIVNVDQEAPCICSVVRRCQRSSRRRFLRSVPKGGRTVNWAGESPNYIPSKYETNRNTSDGRTNDPAAITAVDTGGTKGVVGIETLQGSRGRIVAEDGHRTGLTEAGGLPFIGHKSNNAMPYDTRADTEVRQNDTNAWNPAPVLLSRNSTPRRSVPTPLLRSDSSVGKFGRAGFDFLGGLRRIEFIPESWNREKKECPIGVVNFKQ</sequence>
<name>A0A154P6M0_DUFNO</name>
<evidence type="ECO:0000256" key="1">
    <source>
        <dbReference type="SAM" id="MobiDB-lite"/>
    </source>
</evidence>
<feature type="compositionally biased region" description="Polar residues" evidence="1">
    <location>
        <begin position="42"/>
        <end position="52"/>
    </location>
</feature>
<dbReference type="AlphaFoldDB" id="A0A154P6M0"/>